<comment type="similarity">
    <text evidence="2">Belongs to the membrane fusion protein (MFP) (TC 8.A.1) family.</text>
</comment>
<name>A0A231VJW0_THETR</name>
<evidence type="ECO:0000256" key="4">
    <source>
        <dbReference type="ARBA" id="ARBA00022989"/>
    </source>
</evidence>
<dbReference type="Proteomes" id="UP000215301">
    <property type="component" value="Unassembled WGS sequence"/>
</dbReference>
<evidence type="ECO:0000256" key="2">
    <source>
        <dbReference type="ARBA" id="ARBA00009477"/>
    </source>
</evidence>
<dbReference type="AlphaFoldDB" id="A0A231VJW0"/>
<keyword evidence="3 6" id="KW-0812">Transmembrane</keyword>
<comment type="subcellular location">
    <subcellularLocation>
        <location evidence="1">Membrane</location>
        <topology evidence="1">Single-pass membrane protein</topology>
    </subcellularLocation>
</comment>
<comment type="caution">
    <text evidence="9">The sequence shown here is derived from an EMBL/GenBank/DDBJ whole genome shotgun (WGS) entry which is preliminary data.</text>
</comment>
<dbReference type="Gene3D" id="2.40.30.170">
    <property type="match status" value="1"/>
</dbReference>
<dbReference type="InterPro" id="IPR058647">
    <property type="entry name" value="BSH_CzcB-like"/>
</dbReference>
<dbReference type="SUPFAM" id="SSF111369">
    <property type="entry name" value="HlyD-like secretion proteins"/>
    <property type="match status" value="1"/>
</dbReference>
<reference evidence="9 10" key="1">
    <citation type="submission" date="2017-06" db="EMBL/GenBank/DDBJ databases">
        <title>Isolation and characterization of a thermophilic and butanogenic Thermoanaerobacterium thermosaccharolyticum M5 capable of efficient degradation of hemicellulose.</title>
        <authorList>
            <person name="Xin F."/>
            <person name="Jiang Y."/>
        </authorList>
    </citation>
    <scope>NUCLEOTIDE SEQUENCE [LARGE SCALE GENOMIC DNA]</scope>
    <source>
        <strain evidence="9 10">M5</strain>
    </source>
</reference>
<evidence type="ECO:0000256" key="5">
    <source>
        <dbReference type="ARBA" id="ARBA00023136"/>
    </source>
</evidence>
<dbReference type="PANTHER" id="PTHR30386">
    <property type="entry name" value="MEMBRANE FUSION SUBUNIT OF EMRAB-TOLC MULTIDRUG EFFLUX PUMP"/>
    <property type="match status" value="1"/>
</dbReference>
<organism evidence="9 10">
    <name type="scientific">Thermoanaerobacterium thermosaccharolyticum</name>
    <name type="common">Clostridium thermosaccharolyticum</name>
    <dbReference type="NCBI Taxonomy" id="1517"/>
    <lineage>
        <taxon>Bacteria</taxon>
        <taxon>Bacillati</taxon>
        <taxon>Bacillota</taxon>
        <taxon>Clostridia</taxon>
        <taxon>Thermoanaerobacterales</taxon>
        <taxon>Thermoanaerobacteraceae</taxon>
        <taxon>Thermoanaerobacterium</taxon>
    </lineage>
</organism>
<keyword evidence="5 6" id="KW-0472">Membrane</keyword>
<dbReference type="InterPro" id="IPR058636">
    <property type="entry name" value="Beta-barrel_YknX"/>
</dbReference>
<dbReference type="GO" id="GO:0055085">
    <property type="term" value="P:transmembrane transport"/>
    <property type="evidence" value="ECO:0007669"/>
    <property type="project" value="InterPro"/>
</dbReference>
<dbReference type="GO" id="GO:0016020">
    <property type="term" value="C:membrane"/>
    <property type="evidence" value="ECO:0007669"/>
    <property type="project" value="UniProtKB-SubCell"/>
</dbReference>
<feature type="domain" description="CzcB-like barrel-sandwich hybrid" evidence="7">
    <location>
        <begin position="49"/>
        <end position="139"/>
    </location>
</feature>
<protein>
    <submittedName>
        <fullName evidence="9">Hemolysin D</fullName>
    </submittedName>
</protein>
<evidence type="ECO:0000256" key="3">
    <source>
        <dbReference type="ARBA" id="ARBA00022692"/>
    </source>
</evidence>
<dbReference type="Pfam" id="PF25990">
    <property type="entry name" value="Beta-barrel_YknX"/>
    <property type="match status" value="1"/>
</dbReference>
<proteinExistence type="inferred from homology"/>
<feature type="domain" description="YknX-like beta-barrel" evidence="8">
    <location>
        <begin position="145"/>
        <end position="232"/>
    </location>
</feature>
<dbReference type="Gene3D" id="2.40.50.100">
    <property type="match status" value="1"/>
</dbReference>
<sequence length="236" mass="25367">MSFLKNKRSIVVIIVLILALLGGGLIAYYYYYESLNYVTTDNAQVTADMVTITPEITGRLVEWNVEEGDTVDSGQVIGRQSLDSTLTSSSTNPQSLSSTAGVMASKLEIKSPIKGEVIESNAVVGQLVSPSSSLAVIADTDDAYIKANIKETEIRKVKIGEKVDVNIDAYPGKTFDGTVASIGYATNSVFSLLPSQNSGENYIKVTQVIPVKIVLTDGQKIKLMPGMNATVKLHVR</sequence>
<feature type="transmembrane region" description="Helical" evidence="6">
    <location>
        <begin position="12"/>
        <end position="32"/>
    </location>
</feature>
<evidence type="ECO:0000313" key="10">
    <source>
        <dbReference type="Proteomes" id="UP000215301"/>
    </source>
</evidence>
<gene>
    <name evidence="9" type="ORF">CE561_05070</name>
</gene>
<keyword evidence="4 6" id="KW-1133">Transmembrane helix</keyword>
<dbReference type="RefSeq" id="WP_094044578.1">
    <property type="nucleotide sequence ID" value="NZ_CP116969.1"/>
</dbReference>
<dbReference type="Pfam" id="PF25973">
    <property type="entry name" value="BSH_CzcB"/>
    <property type="match status" value="1"/>
</dbReference>
<evidence type="ECO:0000313" key="9">
    <source>
        <dbReference type="EMBL" id="OXT08510.1"/>
    </source>
</evidence>
<evidence type="ECO:0000259" key="7">
    <source>
        <dbReference type="Pfam" id="PF25973"/>
    </source>
</evidence>
<evidence type="ECO:0000256" key="6">
    <source>
        <dbReference type="SAM" id="Phobius"/>
    </source>
</evidence>
<dbReference type="PANTHER" id="PTHR30386:SF26">
    <property type="entry name" value="TRANSPORT PROTEIN COMB"/>
    <property type="match status" value="1"/>
</dbReference>
<dbReference type="InterPro" id="IPR050739">
    <property type="entry name" value="MFP"/>
</dbReference>
<dbReference type="EMBL" id="NKHD01000014">
    <property type="protein sequence ID" value="OXT08510.1"/>
    <property type="molecule type" value="Genomic_DNA"/>
</dbReference>
<accession>A0A231VJW0</accession>
<evidence type="ECO:0000256" key="1">
    <source>
        <dbReference type="ARBA" id="ARBA00004167"/>
    </source>
</evidence>
<evidence type="ECO:0000259" key="8">
    <source>
        <dbReference type="Pfam" id="PF25990"/>
    </source>
</evidence>